<evidence type="ECO:0000256" key="11">
    <source>
        <dbReference type="ARBA" id="ARBA00023163"/>
    </source>
</evidence>
<dbReference type="InterPro" id="IPR038538">
    <property type="entry name" value="MTERF_sf"/>
</dbReference>
<protein>
    <submittedName>
        <fullName evidence="13">Mitochondrial transcription termination factor 1</fullName>
    </submittedName>
</protein>
<comment type="function">
    <text evidence="12">Transcription termination factor. Binds to a 28 bp region within the tRNA(Leu(uur)) gene at a position immediately adjacent to and downstream of the 16S rRNA gene; this region comprises a tridecamer sequence critical for directing accurate termination. Binds DNA along the major grove and promotes DNA bending and partial unwinding. Promotes base flipping. Transcription termination activity appears to be polarized with highest specificity for transcripts initiated on the light strand.</text>
</comment>
<evidence type="ECO:0000313" key="14">
    <source>
        <dbReference type="Proteomes" id="UP000694548"/>
    </source>
</evidence>
<evidence type="ECO:0000313" key="13">
    <source>
        <dbReference type="Ensembl" id="ENSNFUP00015046798.1"/>
    </source>
</evidence>
<dbReference type="AlphaFoldDB" id="A0A8C6PR51"/>
<reference evidence="13" key="3">
    <citation type="submission" date="2025-09" db="UniProtKB">
        <authorList>
            <consortium name="Ensembl"/>
        </authorList>
    </citation>
    <scope>IDENTIFICATION</scope>
</reference>
<keyword evidence="6" id="KW-0677">Repeat</keyword>
<dbReference type="GO" id="GO:0003677">
    <property type="term" value="F:DNA binding"/>
    <property type="evidence" value="ECO:0007669"/>
    <property type="project" value="UniProtKB-KW"/>
</dbReference>
<evidence type="ECO:0000256" key="1">
    <source>
        <dbReference type="ARBA" id="ARBA00004173"/>
    </source>
</evidence>
<dbReference type="Pfam" id="PF02536">
    <property type="entry name" value="mTERF"/>
    <property type="match status" value="1"/>
</dbReference>
<dbReference type="SMART" id="SM00733">
    <property type="entry name" value="Mterf"/>
    <property type="match status" value="6"/>
</dbReference>
<dbReference type="PANTHER" id="PTHR15437">
    <property type="entry name" value="TRANSCRIPTION TERMINATION FACTOR, MITOCHONDRIAL"/>
    <property type="match status" value="1"/>
</dbReference>
<keyword evidence="8" id="KW-0805">Transcription regulation</keyword>
<sequence length="407" mass="46506">MMCTIFPNYMLYHAFFLCIDLWPSIKMAAIPKMRVLVNLSQSLLLQQSLRLVPLQLTSTSLLGRFCSTSNEPKQSSNPVNTSLLDNLNLLGVDLKRARQRQPGVFRKAFTNEKGVAQFLQEKGASSKVIASIVSRYPRVITRSITHLEQRWQLWRNIFNTDEEIVSILNRSPESFFRTSDNENLEKNIAYLISLGLSSKDLHRLLTTAPRTFSNSVELNKQMVELLEEICLELGGNNPVQFAKNILSKNVYMLIRSTKRVRTNIDYLKASLRLNDSDLLTFLQGHGAGILDLSNEYMKNNFNNIEENLSSLGCKKDDIIQLIINHPVILYIGSQTLNSKIECLLKGGITIKQILEKPRVLDYSEHNYTERLNKLREVGYDFKKYGISILASSRKRFYAKMEKLSAGD</sequence>
<keyword evidence="9" id="KW-0238">DNA-binding</keyword>
<keyword evidence="5" id="KW-0597">Phosphoprotein</keyword>
<evidence type="ECO:0000256" key="2">
    <source>
        <dbReference type="ARBA" id="ARBA00007692"/>
    </source>
</evidence>
<keyword evidence="14" id="KW-1185">Reference proteome</keyword>
<evidence type="ECO:0000256" key="7">
    <source>
        <dbReference type="ARBA" id="ARBA00022946"/>
    </source>
</evidence>
<evidence type="ECO:0000256" key="4">
    <source>
        <dbReference type="ARBA" id="ARBA00022472"/>
    </source>
</evidence>
<evidence type="ECO:0000256" key="9">
    <source>
        <dbReference type="ARBA" id="ARBA00023125"/>
    </source>
</evidence>
<dbReference type="InterPro" id="IPR003690">
    <property type="entry name" value="MTERF"/>
</dbReference>
<keyword evidence="7" id="KW-0809">Transit peptide</keyword>
<evidence type="ECO:0000256" key="8">
    <source>
        <dbReference type="ARBA" id="ARBA00023015"/>
    </source>
</evidence>
<evidence type="ECO:0000256" key="10">
    <source>
        <dbReference type="ARBA" id="ARBA00023128"/>
    </source>
</evidence>
<dbReference type="Proteomes" id="UP000694548">
    <property type="component" value="Chromosome sgr19"/>
</dbReference>
<dbReference type="FunFam" id="1.25.70.10:FF:000003">
    <property type="entry name" value="transcription termination factor 2, mitochondrial"/>
    <property type="match status" value="1"/>
</dbReference>
<evidence type="ECO:0000256" key="3">
    <source>
        <dbReference type="ARBA" id="ARBA00011245"/>
    </source>
</evidence>
<proteinExistence type="inferred from homology"/>
<dbReference type="PANTHER" id="PTHR15437:SF2">
    <property type="entry name" value="TRANSCRIPTION TERMINATION FACTOR 1, MITOCHONDRIAL"/>
    <property type="match status" value="1"/>
</dbReference>
<dbReference type="Ensembl" id="ENSNFUT00015048844.1">
    <property type="protein sequence ID" value="ENSNFUP00015046798.1"/>
    <property type="gene ID" value="ENSNFUG00015022166.1"/>
</dbReference>
<dbReference type="GeneTree" id="ENSGT00530000063817"/>
<dbReference type="GO" id="GO:0006393">
    <property type="term" value="P:termination of mitochondrial transcription"/>
    <property type="evidence" value="ECO:0007669"/>
    <property type="project" value="TreeGrafter"/>
</dbReference>
<keyword evidence="11" id="KW-0804">Transcription</keyword>
<keyword evidence="10" id="KW-0496">Mitochondrion</keyword>
<evidence type="ECO:0000256" key="6">
    <source>
        <dbReference type="ARBA" id="ARBA00022737"/>
    </source>
</evidence>
<reference evidence="13" key="1">
    <citation type="submission" date="2014-08" db="EMBL/GenBank/DDBJ databases">
        <authorList>
            <person name="Senf B."/>
            <person name="Petzold A."/>
            <person name="Downie B.R."/>
            <person name="Koch P."/>
            <person name="Platzer M."/>
        </authorList>
    </citation>
    <scope>NUCLEOTIDE SEQUENCE [LARGE SCALE GENOMIC DNA]</scope>
    <source>
        <strain evidence="13">GRZ</strain>
    </source>
</reference>
<evidence type="ECO:0000256" key="12">
    <source>
        <dbReference type="ARBA" id="ARBA00037520"/>
    </source>
</evidence>
<organism evidence="13 14">
    <name type="scientific">Nothobranchius furzeri</name>
    <name type="common">Turquoise killifish</name>
    <dbReference type="NCBI Taxonomy" id="105023"/>
    <lineage>
        <taxon>Eukaryota</taxon>
        <taxon>Metazoa</taxon>
        <taxon>Chordata</taxon>
        <taxon>Craniata</taxon>
        <taxon>Vertebrata</taxon>
        <taxon>Euteleostomi</taxon>
        <taxon>Actinopterygii</taxon>
        <taxon>Neopterygii</taxon>
        <taxon>Teleostei</taxon>
        <taxon>Neoteleostei</taxon>
        <taxon>Acanthomorphata</taxon>
        <taxon>Ovalentaria</taxon>
        <taxon>Atherinomorphae</taxon>
        <taxon>Cyprinodontiformes</taxon>
        <taxon>Nothobranchiidae</taxon>
        <taxon>Nothobranchius</taxon>
    </lineage>
</organism>
<dbReference type="GO" id="GO:0005759">
    <property type="term" value="C:mitochondrial matrix"/>
    <property type="evidence" value="ECO:0007669"/>
    <property type="project" value="TreeGrafter"/>
</dbReference>
<name>A0A8C6PR51_NOTFU</name>
<comment type="subunit">
    <text evidence="3">Monomer.</text>
</comment>
<comment type="subcellular location">
    <subcellularLocation>
        <location evidence="1">Mitochondrion</location>
    </subcellularLocation>
</comment>
<evidence type="ECO:0000256" key="5">
    <source>
        <dbReference type="ARBA" id="ARBA00022553"/>
    </source>
</evidence>
<reference evidence="13" key="2">
    <citation type="submission" date="2025-08" db="UniProtKB">
        <authorList>
            <consortium name="Ensembl"/>
        </authorList>
    </citation>
    <scope>IDENTIFICATION</scope>
</reference>
<dbReference type="Gene3D" id="1.25.70.10">
    <property type="entry name" value="Transcription termination factor 3, mitochondrial"/>
    <property type="match status" value="2"/>
</dbReference>
<accession>A0A8C6PR51</accession>
<comment type="similarity">
    <text evidence="2">Belongs to the mTERF family.</text>
</comment>
<keyword evidence="4" id="KW-0806">Transcription termination</keyword>
<gene>
    <name evidence="13" type="primary">MTERF1</name>
</gene>